<proteinExistence type="predicted"/>
<accession>A0ABM8UIL0</accession>
<dbReference type="EMBL" id="CAJRAU010000001">
    <property type="protein sequence ID" value="CAG5067327.1"/>
    <property type="molecule type" value="Genomic_DNA"/>
</dbReference>
<evidence type="ECO:0000313" key="2">
    <source>
        <dbReference type="Proteomes" id="UP000679725"/>
    </source>
</evidence>
<evidence type="ECO:0008006" key="3">
    <source>
        <dbReference type="Google" id="ProtNLM"/>
    </source>
</evidence>
<sequence>MRVSKELIERYHAGLCTQEEQLAVEEWLLSDDSDEVFLLPEGKEKRALRAEMWEEIADVYPEKKSYQHIFFHSFWRQAAAVVLLGITGVLLYSINNKQVTAEIIVINNESTSINKDLQAGNFHVSLAPKSNIEIDSNTERIDFCGAMMINPKMDVEYTIQGTCPDQKEQSGKMKLKKGLNYIALNYAGPGQNTELLVLEEKSLMGLPPLMKRQLMHQFDI</sequence>
<keyword evidence="2" id="KW-1185">Reference proteome</keyword>
<protein>
    <recommendedName>
        <fullName evidence="3">FecR protein domain-containing protein</fullName>
    </recommendedName>
</protein>
<dbReference type="Proteomes" id="UP000679725">
    <property type="component" value="Unassembled WGS sequence"/>
</dbReference>
<evidence type="ECO:0000313" key="1">
    <source>
        <dbReference type="EMBL" id="CAG5067327.1"/>
    </source>
</evidence>
<organism evidence="1 2">
    <name type="scientific">Dyadobacter linearis</name>
    <dbReference type="NCBI Taxonomy" id="2823330"/>
    <lineage>
        <taxon>Bacteria</taxon>
        <taxon>Pseudomonadati</taxon>
        <taxon>Bacteroidota</taxon>
        <taxon>Cytophagia</taxon>
        <taxon>Cytophagales</taxon>
        <taxon>Spirosomataceae</taxon>
        <taxon>Dyadobacter</taxon>
    </lineage>
</organism>
<comment type="caution">
    <text evidence="1">The sequence shown here is derived from an EMBL/GenBank/DDBJ whole genome shotgun (WGS) entry which is preliminary data.</text>
</comment>
<name>A0ABM8UIL0_9BACT</name>
<gene>
    <name evidence="1" type="ORF">DYBT9623_00047</name>
</gene>
<reference evidence="1 2" key="1">
    <citation type="submission" date="2021-04" db="EMBL/GenBank/DDBJ databases">
        <authorList>
            <person name="Rodrigo-Torres L."/>
            <person name="Arahal R. D."/>
            <person name="Lucena T."/>
        </authorList>
    </citation>
    <scope>NUCLEOTIDE SEQUENCE [LARGE SCALE GENOMIC DNA]</scope>
    <source>
        <strain evidence="1 2">CECT 9623</strain>
    </source>
</reference>